<dbReference type="InterPro" id="IPR008966">
    <property type="entry name" value="Adhesion_dom_sf"/>
</dbReference>
<evidence type="ECO:0000313" key="2">
    <source>
        <dbReference type="EMBL" id="VYU23158.1"/>
    </source>
</evidence>
<name>A0A6N3D7B5_9ENTR</name>
<evidence type="ECO:0008006" key="3">
    <source>
        <dbReference type="Google" id="ProtNLM"/>
    </source>
</evidence>
<dbReference type="AlphaFoldDB" id="A0A6N3D7B5"/>
<accession>A0A6N3D7B5</accession>
<sequence>MKKNLWHPASINTKTNRYSFLACAIAITTFLTASTAQAAVYYYNRTWTNGNYSGHVAANCYVQLPDQRPMAVPRTLVVSNDTPNNTVIFNFGEMFGAYFTTNCVSTGSVNTTAGTTNGTYTYWDMNILITAAGGVEGIQLNDPGLRLRLYITPAALDTYSLPVVAAGAYSSSTRMFVNQTYKLTGIGSGNTTQVQYLLNPHGGGTSWALGGWSSFAISGEIVKVGNLTYPAALSTVSSSAFSVRTPPAVINGMLDGTGIRVVRPSCVLNTTDYTIPMKSWFSWPSSLPAYGPKEPVNLTIKCSGKMNHVRFRFEDTGSSPSSTKNVTLYDSLGGTKITGVEIEMLYNNSKVNVDSVTKIDAGSFGQAKSSFWATPIYDSFGTAAFQARYVQTAAIKKSGSNYTGPIVGKVNMYVTYD</sequence>
<keyword evidence="1" id="KW-0732">Signal</keyword>
<proteinExistence type="predicted"/>
<dbReference type="RefSeq" id="WP_156565837.1">
    <property type="nucleotide sequence ID" value="NZ_CACRTZ010000010.1"/>
</dbReference>
<dbReference type="GO" id="GO:0007155">
    <property type="term" value="P:cell adhesion"/>
    <property type="evidence" value="ECO:0007669"/>
    <property type="project" value="InterPro"/>
</dbReference>
<dbReference type="InterPro" id="IPR036937">
    <property type="entry name" value="Adhesion_dom_fimbrial_sf"/>
</dbReference>
<feature type="chain" id="PRO_5026805372" description="Fimbrial protein" evidence="1">
    <location>
        <begin position="39"/>
        <end position="417"/>
    </location>
</feature>
<evidence type="ECO:0000256" key="1">
    <source>
        <dbReference type="SAM" id="SignalP"/>
    </source>
</evidence>
<protein>
    <recommendedName>
        <fullName evidence="3">Fimbrial protein</fullName>
    </recommendedName>
</protein>
<dbReference type="EMBL" id="CACRTZ010000010">
    <property type="protein sequence ID" value="VYU23158.1"/>
    <property type="molecule type" value="Genomic_DNA"/>
</dbReference>
<dbReference type="GO" id="GO:0009289">
    <property type="term" value="C:pilus"/>
    <property type="evidence" value="ECO:0007669"/>
    <property type="project" value="InterPro"/>
</dbReference>
<dbReference type="Gene3D" id="2.60.40.1090">
    <property type="entry name" value="Fimbrial-type adhesion domain"/>
    <property type="match status" value="1"/>
</dbReference>
<gene>
    <name evidence="2" type="ORF">EMLFYP7_01751</name>
</gene>
<reference evidence="2" key="1">
    <citation type="submission" date="2019-11" db="EMBL/GenBank/DDBJ databases">
        <authorList>
            <person name="Feng L."/>
        </authorList>
    </citation>
    <scope>NUCLEOTIDE SEQUENCE</scope>
    <source>
        <strain evidence="2">EMassiliensisLFYP7</strain>
    </source>
</reference>
<dbReference type="SUPFAM" id="SSF49401">
    <property type="entry name" value="Bacterial adhesins"/>
    <property type="match status" value="1"/>
</dbReference>
<feature type="signal peptide" evidence="1">
    <location>
        <begin position="1"/>
        <end position="38"/>
    </location>
</feature>
<organism evidence="2">
    <name type="scientific">Phytobacter massiliensis</name>
    <dbReference type="NCBI Taxonomy" id="1485952"/>
    <lineage>
        <taxon>Bacteria</taxon>
        <taxon>Pseudomonadati</taxon>
        <taxon>Pseudomonadota</taxon>
        <taxon>Gammaproteobacteria</taxon>
        <taxon>Enterobacterales</taxon>
        <taxon>Enterobacteriaceae</taxon>
        <taxon>Phytobacter</taxon>
    </lineage>
</organism>